<gene>
    <name evidence="2" type="ORF">M0R45_001590</name>
</gene>
<feature type="chain" id="PRO_5043901150" evidence="1">
    <location>
        <begin position="23"/>
        <end position="81"/>
    </location>
</feature>
<proteinExistence type="predicted"/>
<name>A0AAW1VG95_RUBAR</name>
<evidence type="ECO:0000256" key="1">
    <source>
        <dbReference type="SAM" id="SignalP"/>
    </source>
</evidence>
<evidence type="ECO:0000313" key="2">
    <source>
        <dbReference type="EMBL" id="KAK9902351.1"/>
    </source>
</evidence>
<dbReference type="EMBL" id="JBEDUW010000258">
    <property type="protein sequence ID" value="KAK9902351.1"/>
    <property type="molecule type" value="Genomic_DNA"/>
</dbReference>
<feature type="signal peptide" evidence="1">
    <location>
        <begin position="1"/>
        <end position="22"/>
    </location>
</feature>
<organism evidence="2 3">
    <name type="scientific">Rubus argutus</name>
    <name type="common">Southern blackberry</name>
    <dbReference type="NCBI Taxonomy" id="59490"/>
    <lineage>
        <taxon>Eukaryota</taxon>
        <taxon>Viridiplantae</taxon>
        <taxon>Streptophyta</taxon>
        <taxon>Embryophyta</taxon>
        <taxon>Tracheophyta</taxon>
        <taxon>Spermatophyta</taxon>
        <taxon>Magnoliopsida</taxon>
        <taxon>eudicotyledons</taxon>
        <taxon>Gunneridae</taxon>
        <taxon>Pentapetalae</taxon>
        <taxon>rosids</taxon>
        <taxon>fabids</taxon>
        <taxon>Rosales</taxon>
        <taxon>Rosaceae</taxon>
        <taxon>Rosoideae</taxon>
        <taxon>Rosoideae incertae sedis</taxon>
        <taxon>Rubus</taxon>
    </lineage>
</organism>
<keyword evidence="3" id="KW-1185">Reference proteome</keyword>
<dbReference type="AlphaFoldDB" id="A0AAW1VG95"/>
<keyword evidence="1" id="KW-0732">Signal</keyword>
<accession>A0AAW1VG95</accession>
<evidence type="ECO:0000313" key="3">
    <source>
        <dbReference type="Proteomes" id="UP001457282"/>
    </source>
</evidence>
<comment type="caution">
    <text evidence="2">The sequence shown here is derived from an EMBL/GenBank/DDBJ whole genome shotgun (WGS) entry which is preliminary data.</text>
</comment>
<sequence length="81" mass="8714">MPTTCLCPIRFGLLLDPHLLTTLQFLSLSSTPETTQPRRPNHLAATAVLSTTVDPCCCQSSEHPPVLLRHQAPLSAPVSSP</sequence>
<reference evidence="2 3" key="1">
    <citation type="journal article" date="2023" name="G3 (Bethesda)">
        <title>A chromosome-length genome assembly and annotation of blackberry (Rubus argutus, cv. 'Hillquist').</title>
        <authorList>
            <person name="Bruna T."/>
            <person name="Aryal R."/>
            <person name="Dudchenko O."/>
            <person name="Sargent D.J."/>
            <person name="Mead D."/>
            <person name="Buti M."/>
            <person name="Cavallini A."/>
            <person name="Hytonen T."/>
            <person name="Andres J."/>
            <person name="Pham M."/>
            <person name="Weisz D."/>
            <person name="Mascagni F."/>
            <person name="Usai G."/>
            <person name="Natali L."/>
            <person name="Bassil N."/>
            <person name="Fernandez G.E."/>
            <person name="Lomsadze A."/>
            <person name="Armour M."/>
            <person name="Olukolu B."/>
            <person name="Poorten T."/>
            <person name="Britton C."/>
            <person name="Davik J."/>
            <person name="Ashrafi H."/>
            <person name="Aiden E.L."/>
            <person name="Borodovsky M."/>
            <person name="Worthington M."/>
        </authorList>
    </citation>
    <scope>NUCLEOTIDE SEQUENCE [LARGE SCALE GENOMIC DNA]</scope>
    <source>
        <strain evidence="2">PI 553951</strain>
    </source>
</reference>
<protein>
    <submittedName>
        <fullName evidence="2">Uncharacterized protein</fullName>
    </submittedName>
</protein>
<dbReference type="Proteomes" id="UP001457282">
    <property type="component" value="Unassembled WGS sequence"/>
</dbReference>